<accession>A0A6B9J1M8</accession>
<organism evidence="1 2">
    <name type="scientific">Rhizobium phage RL2RES</name>
    <dbReference type="NCBI Taxonomy" id="103371"/>
    <lineage>
        <taxon>Viruses</taxon>
        <taxon>Duplodnaviria</taxon>
        <taxon>Heunggongvirae</taxon>
        <taxon>Uroviricota</taxon>
        <taxon>Caudoviricetes</taxon>
        <taxon>Pootjesviridae</taxon>
        <taxon>Innesvirus</taxon>
        <taxon>Innesvirus RL2RES</taxon>
    </lineage>
</organism>
<dbReference type="EMBL" id="MN549361">
    <property type="protein sequence ID" value="QGZ14329.1"/>
    <property type="molecule type" value="Genomic_DNA"/>
</dbReference>
<proteinExistence type="predicted"/>
<evidence type="ECO:0000313" key="1">
    <source>
        <dbReference type="EMBL" id="QGZ14329.1"/>
    </source>
</evidence>
<name>A0A6B9J1M8_9CAUD</name>
<protein>
    <submittedName>
        <fullName evidence="1">Uncharacterized protein</fullName>
    </submittedName>
</protein>
<evidence type="ECO:0000313" key="2">
    <source>
        <dbReference type="Proteomes" id="UP000433502"/>
    </source>
</evidence>
<sequence length="69" mass="8356">MSTYRFCGCTKCKKMRRKGLVLGTRNMGFWLTRFGRLEYYLGPVSDYVRHPRFFGRRPDPKFNKKEIQE</sequence>
<reference evidence="1 2" key="1">
    <citation type="submission" date="2019-10" db="EMBL/GenBank/DDBJ databases">
        <title>Complete genome sequence of bacteriophage vB_RLeM_RL2RES.</title>
        <authorList>
            <person name="Gunathilake D."/>
            <person name="Bhat S."/>
            <person name="Yost C.K."/>
            <person name="Hynes M.F."/>
        </authorList>
    </citation>
    <scope>NUCLEOTIDE SEQUENCE [LARGE SCALE GENOMIC DNA]</scope>
</reference>
<dbReference type="Proteomes" id="UP000433502">
    <property type="component" value="Segment"/>
</dbReference>
<gene>
    <name evidence="1" type="ORF">RL2RES_061</name>
</gene>
<keyword evidence="2" id="KW-1185">Reference proteome</keyword>